<dbReference type="Gene3D" id="3.90.550.10">
    <property type="entry name" value="Spore Coat Polysaccharide Biosynthesis Protein SpsA, Chain A"/>
    <property type="match status" value="1"/>
</dbReference>
<comment type="pathway">
    <text evidence="1">Cell wall biogenesis; cell wall polysaccharide biosynthesis.</text>
</comment>
<feature type="domain" description="Glycosyltransferase 2-like" evidence="5">
    <location>
        <begin position="6"/>
        <end position="166"/>
    </location>
</feature>
<evidence type="ECO:0000256" key="4">
    <source>
        <dbReference type="ARBA" id="ARBA00022679"/>
    </source>
</evidence>
<dbReference type="Proteomes" id="UP001162834">
    <property type="component" value="Chromosome"/>
</dbReference>
<name>A0A9E6Y2I4_9ACTN</name>
<dbReference type="PANTHER" id="PTHR43179:SF12">
    <property type="entry name" value="GALACTOFURANOSYLTRANSFERASE GLFT2"/>
    <property type="match status" value="1"/>
</dbReference>
<dbReference type="CDD" id="cd00761">
    <property type="entry name" value="Glyco_tranf_GTA_type"/>
    <property type="match status" value="1"/>
</dbReference>
<dbReference type="EMBL" id="CP087164">
    <property type="protein sequence ID" value="UGS38840.1"/>
    <property type="molecule type" value="Genomic_DNA"/>
</dbReference>
<evidence type="ECO:0000256" key="2">
    <source>
        <dbReference type="ARBA" id="ARBA00006739"/>
    </source>
</evidence>
<comment type="similarity">
    <text evidence="2">Belongs to the glycosyltransferase 2 family.</text>
</comment>
<dbReference type="Pfam" id="PF00535">
    <property type="entry name" value="Glycos_transf_2"/>
    <property type="match status" value="1"/>
</dbReference>
<dbReference type="InterPro" id="IPR001173">
    <property type="entry name" value="Glyco_trans_2-like"/>
</dbReference>
<organism evidence="6 7">
    <name type="scientific">Capillimicrobium parvum</name>
    <dbReference type="NCBI Taxonomy" id="2884022"/>
    <lineage>
        <taxon>Bacteria</taxon>
        <taxon>Bacillati</taxon>
        <taxon>Actinomycetota</taxon>
        <taxon>Thermoleophilia</taxon>
        <taxon>Solirubrobacterales</taxon>
        <taxon>Capillimicrobiaceae</taxon>
        <taxon>Capillimicrobium</taxon>
    </lineage>
</organism>
<gene>
    <name evidence="6" type="ORF">DSM104329_05270</name>
</gene>
<evidence type="ECO:0000256" key="1">
    <source>
        <dbReference type="ARBA" id="ARBA00004776"/>
    </source>
</evidence>
<dbReference type="KEGG" id="sbae:DSM104329_05270"/>
<dbReference type="PANTHER" id="PTHR43179">
    <property type="entry name" value="RHAMNOSYLTRANSFERASE WBBL"/>
    <property type="match status" value="1"/>
</dbReference>
<keyword evidence="4" id="KW-0808">Transferase</keyword>
<proteinExistence type="inferred from homology"/>
<evidence type="ECO:0000313" key="7">
    <source>
        <dbReference type="Proteomes" id="UP001162834"/>
    </source>
</evidence>
<evidence type="ECO:0000256" key="3">
    <source>
        <dbReference type="ARBA" id="ARBA00022676"/>
    </source>
</evidence>
<dbReference type="GO" id="GO:0016757">
    <property type="term" value="F:glycosyltransferase activity"/>
    <property type="evidence" value="ECO:0007669"/>
    <property type="project" value="UniProtKB-KW"/>
</dbReference>
<dbReference type="RefSeq" id="WP_259312855.1">
    <property type="nucleotide sequence ID" value="NZ_CP087164.1"/>
</dbReference>
<evidence type="ECO:0000259" key="5">
    <source>
        <dbReference type="Pfam" id="PF00535"/>
    </source>
</evidence>
<protein>
    <recommendedName>
        <fullName evidence="5">Glycosyltransferase 2-like domain-containing protein</fullName>
    </recommendedName>
</protein>
<keyword evidence="7" id="KW-1185">Reference proteome</keyword>
<dbReference type="SUPFAM" id="SSF53448">
    <property type="entry name" value="Nucleotide-diphospho-sugar transferases"/>
    <property type="match status" value="2"/>
</dbReference>
<accession>A0A9E6Y2I4</accession>
<evidence type="ECO:0000313" key="6">
    <source>
        <dbReference type="EMBL" id="UGS38840.1"/>
    </source>
</evidence>
<keyword evidence="3" id="KW-0328">Glycosyltransferase</keyword>
<sequence length="554" mass="59489">MDTTVSIAIPTRNRAGYLRTALRSIVPQARAAGADVLVVVDGPDPASEAVAAELGVRAVVHEAPRGLNAARNTAIAQTGGELLAFVDDDVAVHPGWLAALRSAAAAEPGVDCFTGPIVARIEDHAFPMCGREGPPVTFLDLGRADVDAPHAWGANMTIRRGAFERVGRFDESRELYGDEQEWQDRLRASARPRIRYVAAARLDHRRAGDDARLRSLMRAARARGRASRRFDVHRGTAPGLAAELRVLAGCVAHGPRHRCANGPVMAAHSAGRLEAALRPAPDPAAPDFLAGVSGTVGGRRAALRRAADALLDVAALPVRARLRRAGRATPRRRVLALAIVRDEHRDRWDRIAAQLRASRHDVEVATTAPGDRGKFENLDALLSAHPAGAHDWLLVCDDDVVLPGAFLDDLVAAAERLDLQLAQPAHRLHSHAAWSVTRRRGGWAGSLARETAFVEIGPVTLVAAAAFGDLLPFPPLRMGWGLDVHWAALARERGLRLGVVDAVPVLHDAAPAAAAYSRRDAEAEARAFLATRPYLPRDEANRTLRVHRRLPAAG</sequence>
<dbReference type="AlphaFoldDB" id="A0A9E6Y2I4"/>
<reference evidence="6" key="1">
    <citation type="journal article" date="2022" name="Int. J. Syst. Evol. Microbiol.">
        <title>Pseudomonas aegrilactucae sp. nov. and Pseudomonas morbosilactucae sp. nov., pathogens causing bacterial rot of lettuce in Japan.</title>
        <authorList>
            <person name="Sawada H."/>
            <person name="Fujikawa T."/>
            <person name="Satou M."/>
        </authorList>
    </citation>
    <scope>NUCLEOTIDE SEQUENCE</scope>
    <source>
        <strain evidence="6">0166_1</strain>
    </source>
</reference>
<dbReference type="InterPro" id="IPR029044">
    <property type="entry name" value="Nucleotide-diphossugar_trans"/>
</dbReference>